<dbReference type="EMBL" id="FOYT01000001">
    <property type="protein sequence ID" value="SFR34037.1"/>
    <property type="molecule type" value="Genomic_DNA"/>
</dbReference>
<evidence type="ECO:0000313" key="2">
    <source>
        <dbReference type="EMBL" id="SFR34037.1"/>
    </source>
</evidence>
<accession>A0A1I6FW40</accession>
<feature type="region of interest" description="Disordered" evidence="1">
    <location>
        <begin position="67"/>
        <end position="237"/>
    </location>
</feature>
<protein>
    <submittedName>
        <fullName evidence="2">Sjogren's syndrome/scleroderma autoantigen 1 (Autoantigen p27)</fullName>
    </submittedName>
</protein>
<feature type="region of interest" description="Disordered" evidence="1">
    <location>
        <begin position="1"/>
        <end position="30"/>
    </location>
</feature>
<name>A0A1I6FW40_9EURY</name>
<feature type="compositionally biased region" description="Low complexity" evidence="1">
    <location>
        <begin position="161"/>
        <end position="187"/>
    </location>
</feature>
<feature type="compositionally biased region" description="Basic and acidic residues" evidence="1">
    <location>
        <begin position="210"/>
        <end position="229"/>
    </location>
</feature>
<dbReference type="RefSeq" id="WP_089803795.1">
    <property type="nucleotide sequence ID" value="NZ_FOYT01000001.1"/>
</dbReference>
<dbReference type="Proteomes" id="UP000198531">
    <property type="component" value="Unassembled WGS sequence"/>
</dbReference>
<dbReference type="STRING" id="553469.SAMN04487947_0099"/>
<evidence type="ECO:0000313" key="3">
    <source>
        <dbReference type="Proteomes" id="UP000198531"/>
    </source>
</evidence>
<sequence length="237" mass="24457">MSDFDKEAERQRLREKYEKDTERREETQRMSELLLQGATMTNSHCNECGTPIFRYQGTEFCPNCQHKQASAAAEQADAAAAEVAEGQAEANGATTPPATADGQADAEGATESGAADADASGTAETPTAEAASPQSASQSGSGAPTPASAATRTDEAVSGVETETPATTADATATDATATPATTAPETGASMQTARESLLEAVTRHARRATAADEPRRAKQHLEAAREAAEALDALGR</sequence>
<reference evidence="3" key="1">
    <citation type="submission" date="2016-10" db="EMBL/GenBank/DDBJ databases">
        <authorList>
            <person name="Varghese N."/>
            <person name="Submissions S."/>
        </authorList>
    </citation>
    <scope>NUCLEOTIDE SEQUENCE [LARGE SCALE GENOMIC DNA]</scope>
    <source>
        <strain evidence="3">CGMCC 1.7736</strain>
    </source>
</reference>
<gene>
    <name evidence="2" type="ORF">SAMN04487947_0099</name>
</gene>
<feature type="compositionally biased region" description="Low complexity" evidence="1">
    <location>
        <begin position="68"/>
        <end position="93"/>
    </location>
</feature>
<dbReference type="PANTHER" id="PTHR16537">
    <property type="entry name" value="SJOEGREN SYNDROME/SCLERODERMA AUTOANTIGEN 1"/>
    <property type="match status" value="1"/>
</dbReference>
<dbReference type="PANTHER" id="PTHR16537:SF1">
    <property type="entry name" value="PROTEIN ZNRD2"/>
    <property type="match status" value="1"/>
</dbReference>
<feature type="compositionally biased region" description="Basic and acidic residues" evidence="1">
    <location>
        <begin position="1"/>
        <end position="29"/>
    </location>
</feature>
<keyword evidence="3" id="KW-1185">Reference proteome</keyword>
<dbReference type="InterPro" id="IPR009563">
    <property type="entry name" value="SSSCA1"/>
</dbReference>
<evidence type="ECO:0000256" key="1">
    <source>
        <dbReference type="SAM" id="MobiDB-lite"/>
    </source>
</evidence>
<dbReference type="OrthoDB" id="26305at2157"/>
<organism evidence="2 3">
    <name type="scientific">Halogeometricum rufum</name>
    <dbReference type="NCBI Taxonomy" id="553469"/>
    <lineage>
        <taxon>Archaea</taxon>
        <taxon>Methanobacteriati</taxon>
        <taxon>Methanobacteriota</taxon>
        <taxon>Stenosarchaea group</taxon>
        <taxon>Halobacteria</taxon>
        <taxon>Halobacteriales</taxon>
        <taxon>Haloferacaceae</taxon>
        <taxon>Halogeometricum</taxon>
    </lineage>
</organism>
<dbReference type="InterPro" id="IPR051888">
    <property type="entry name" value="UPF0148_domain"/>
</dbReference>
<dbReference type="AlphaFoldDB" id="A0A1I6FW40"/>
<proteinExistence type="predicted"/>
<feature type="compositionally biased region" description="Low complexity" evidence="1">
    <location>
        <begin position="105"/>
        <end position="151"/>
    </location>
</feature>
<dbReference type="Pfam" id="PF06677">
    <property type="entry name" value="Auto_anti-p27"/>
    <property type="match status" value="1"/>
</dbReference>